<dbReference type="EMBL" id="VNHN01000037">
    <property type="protein sequence ID" value="TYP03632.1"/>
    <property type="molecule type" value="Genomic_DNA"/>
</dbReference>
<protein>
    <submittedName>
        <fullName evidence="2">Uncharacterized protein</fullName>
    </submittedName>
</protein>
<reference evidence="3 5" key="2">
    <citation type="submission" date="2019-07" db="EMBL/GenBank/DDBJ databases">
        <title>Genomic Encyclopedia of Type Strains, Phase I: the one thousand microbial genomes (KMG-I) project.</title>
        <authorList>
            <person name="Kyrpides N."/>
        </authorList>
    </citation>
    <scope>NUCLEOTIDE SEQUENCE [LARGE SCALE GENOMIC DNA]</scope>
    <source>
        <strain evidence="3 5">DSM 17909</strain>
    </source>
</reference>
<feature type="transmembrane region" description="Helical" evidence="1">
    <location>
        <begin position="12"/>
        <end position="31"/>
    </location>
</feature>
<keyword evidence="1" id="KW-0472">Membrane</keyword>
<dbReference type="KEGG" id="xdo:XDD1_2166"/>
<evidence type="ECO:0000313" key="5">
    <source>
        <dbReference type="Proteomes" id="UP000324170"/>
    </source>
</evidence>
<keyword evidence="1" id="KW-0812">Transmembrane</keyword>
<dbReference type="OrthoDB" id="6463824at2"/>
<dbReference type="Proteomes" id="UP000324170">
    <property type="component" value="Unassembled WGS sequence"/>
</dbReference>
<organism evidence="2 4">
    <name type="scientific">Xenorhabdus doucetiae</name>
    <dbReference type="NCBI Taxonomy" id="351671"/>
    <lineage>
        <taxon>Bacteria</taxon>
        <taxon>Pseudomonadati</taxon>
        <taxon>Pseudomonadota</taxon>
        <taxon>Gammaproteobacteria</taxon>
        <taxon>Enterobacterales</taxon>
        <taxon>Morganellaceae</taxon>
        <taxon>Xenorhabdus</taxon>
    </lineage>
</organism>
<reference evidence="2 4" key="1">
    <citation type="submission" date="2013-07" db="EMBL/GenBank/DDBJ databases">
        <authorList>
            <person name="Genoscope - CEA"/>
        </authorList>
    </citation>
    <scope>NUCLEOTIDE SEQUENCE [LARGE SCALE GENOMIC DNA]</scope>
    <source>
        <strain evidence="2">FRM16</strain>
        <strain evidence="4">FRM16 / DSM 17909</strain>
    </source>
</reference>
<evidence type="ECO:0000313" key="2">
    <source>
        <dbReference type="EMBL" id="CDG17865.1"/>
    </source>
</evidence>
<accession>A0A068QVH8</accession>
<keyword evidence="1" id="KW-1133">Transmembrane helix</keyword>
<dbReference type="EMBL" id="FO704550">
    <property type="protein sequence ID" value="CDG17865.1"/>
    <property type="molecule type" value="Genomic_DNA"/>
</dbReference>
<evidence type="ECO:0000313" key="3">
    <source>
        <dbReference type="EMBL" id="TYP03632.1"/>
    </source>
</evidence>
<evidence type="ECO:0000256" key="1">
    <source>
        <dbReference type="SAM" id="Phobius"/>
    </source>
</evidence>
<proteinExistence type="predicted"/>
<dbReference type="Proteomes" id="UP000032721">
    <property type="component" value="Chromosome"/>
</dbReference>
<dbReference type="AlphaFoldDB" id="A0A068QVH8"/>
<feature type="transmembrane region" description="Helical" evidence="1">
    <location>
        <begin position="56"/>
        <end position="87"/>
    </location>
</feature>
<gene>
    <name evidence="3" type="ORF">LY16_02343</name>
    <name evidence="2" type="ORF">XDD1_2166</name>
</gene>
<dbReference type="RefSeq" id="WP_045970821.1">
    <property type="nucleotide sequence ID" value="NZ_CAWMED010000001.1"/>
</dbReference>
<name>A0A068QVH8_9GAMM</name>
<evidence type="ECO:0000313" key="4">
    <source>
        <dbReference type="Proteomes" id="UP000032721"/>
    </source>
</evidence>
<dbReference type="HOGENOM" id="CLU_2345958_0_0_6"/>
<keyword evidence="5" id="KW-1185">Reference proteome</keyword>
<sequence length="97" mass="10772">MRNNSIPFTSAICWISFWLGTVLVGVSWLYAKLQGKEFLVGLSEGFMNITSPDSTVAIMLSIGIMLIAIGMLFVPLFYIAVFVPAFVKVLTRKPIRI</sequence>